<organism evidence="4 5">
    <name type="scientific">Streptococcus constellatus</name>
    <dbReference type="NCBI Taxonomy" id="76860"/>
    <lineage>
        <taxon>Bacteria</taxon>
        <taxon>Bacillati</taxon>
        <taxon>Bacillota</taxon>
        <taxon>Bacilli</taxon>
        <taxon>Lactobacillales</taxon>
        <taxon>Streptococcaceae</taxon>
        <taxon>Streptococcus</taxon>
        <taxon>Streptococcus anginosus group</taxon>
    </lineage>
</organism>
<dbReference type="EMBL" id="JWIY01000001">
    <property type="protein sequence ID" value="KIC78165.1"/>
    <property type="molecule type" value="Genomic_DNA"/>
</dbReference>
<evidence type="ECO:0000256" key="2">
    <source>
        <dbReference type="ARBA" id="ARBA00022898"/>
    </source>
</evidence>
<evidence type="ECO:0000256" key="1">
    <source>
        <dbReference type="ARBA" id="ARBA00001933"/>
    </source>
</evidence>
<dbReference type="Gene3D" id="3.40.50.1100">
    <property type="match status" value="2"/>
</dbReference>
<gene>
    <name evidence="4" type="ORF">RN79_00885</name>
</gene>
<dbReference type="CDD" id="cd01561">
    <property type="entry name" value="CBS_like"/>
    <property type="match status" value="1"/>
</dbReference>
<evidence type="ECO:0000313" key="5">
    <source>
        <dbReference type="Proteomes" id="UP000031339"/>
    </source>
</evidence>
<dbReference type="Proteomes" id="UP000031339">
    <property type="component" value="Unassembled WGS sequence"/>
</dbReference>
<protein>
    <recommendedName>
        <fullName evidence="3">Tryptophan synthase beta chain-like PALP domain-containing protein</fullName>
    </recommendedName>
</protein>
<dbReference type="InterPro" id="IPR036052">
    <property type="entry name" value="TrpB-like_PALP_sf"/>
</dbReference>
<comment type="cofactor">
    <cofactor evidence="1">
        <name>pyridoxal 5'-phosphate</name>
        <dbReference type="ChEBI" id="CHEBI:597326"/>
    </cofactor>
</comment>
<dbReference type="InterPro" id="IPR050214">
    <property type="entry name" value="Cys_Synth/Cystath_Beta-Synth"/>
</dbReference>
<dbReference type="AlphaFoldDB" id="A0A0C1K594"/>
<dbReference type="Pfam" id="PF00291">
    <property type="entry name" value="PALP"/>
    <property type="match status" value="1"/>
</dbReference>
<dbReference type="PANTHER" id="PTHR10314">
    <property type="entry name" value="CYSTATHIONINE BETA-SYNTHASE"/>
    <property type="match status" value="1"/>
</dbReference>
<dbReference type="RefSeq" id="WP_037613179.1">
    <property type="nucleotide sequence ID" value="NZ_JWIY01000001.1"/>
</dbReference>
<keyword evidence="2" id="KW-0663">Pyridoxal phosphate</keyword>
<reference evidence="4 5" key="1">
    <citation type="submission" date="2014-12" db="EMBL/GenBank/DDBJ databases">
        <title>Partial genome sequence of Streptococcus constellatus KCOM 1650 (= ChDC B144).</title>
        <authorList>
            <person name="Kook J.-K."/>
            <person name="Park S.-N."/>
            <person name="Lim Y.K."/>
            <person name="Jo E."/>
        </authorList>
    </citation>
    <scope>NUCLEOTIDE SEQUENCE [LARGE SCALE GENOMIC DNA]</scope>
    <source>
        <strain evidence="4 5">KCOM 1650</strain>
    </source>
</reference>
<feature type="domain" description="Tryptophan synthase beta chain-like PALP" evidence="3">
    <location>
        <begin position="27"/>
        <end position="277"/>
    </location>
</feature>
<dbReference type="GO" id="GO:1901605">
    <property type="term" value="P:alpha-amino acid metabolic process"/>
    <property type="evidence" value="ECO:0007669"/>
    <property type="project" value="UniProtKB-ARBA"/>
</dbReference>
<evidence type="ECO:0000259" key="3">
    <source>
        <dbReference type="Pfam" id="PF00291"/>
    </source>
</evidence>
<accession>A0A0C1K594</accession>
<dbReference type="SUPFAM" id="SSF53686">
    <property type="entry name" value="Tryptophan synthase beta subunit-like PLP-dependent enzymes"/>
    <property type="match status" value="1"/>
</dbReference>
<name>A0A0C1K594_STRCV</name>
<dbReference type="InterPro" id="IPR001926">
    <property type="entry name" value="TrpB-like_PALP"/>
</dbReference>
<sequence>MVPFKNWELPKFDLLKDNLYSASFFLMKLMPARYIIETSLKSGELREGMTIIETTSGTFGLALAMICAEMKIPLKLVSDPAITPEFKRRIELLGAEIYIISVDNPEKYGGYQPLRLKKIKEFLEQGNYFWPNQYDNLNNQRSYFKLAEYISDSFSKIDYIVGPVGSGGSMNGLAIYLKNYFPCLKFVGVDTPNSILFGQRNGKRELRGLGNSILPANHNIDNFDLVTWVPPQQAYYYTRELYREHGLFMGPTSGAAYSFGQWLAQENKNCKVLCIFPDEGYRYFDTVYNDEWIMNNKYNIIDSRDLVPKEVYESMESIGSWTYKYLTKEDKNESNYFKK</sequence>
<comment type="caution">
    <text evidence="4">The sequence shown here is derived from an EMBL/GenBank/DDBJ whole genome shotgun (WGS) entry which is preliminary data.</text>
</comment>
<evidence type="ECO:0000313" key="4">
    <source>
        <dbReference type="EMBL" id="KIC78165.1"/>
    </source>
</evidence>
<dbReference type="OrthoDB" id="9808024at2"/>
<proteinExistence type="predicted"/>